<dbReference type="SMART" id="SM00116">
    <property type="entry name" value="CBS"/>
    <property type="match status" value="2"/>
</dbReference>
<evidence type="ECO:0000313" key="4">
    <source>
        <dbReference type="EMBL" id="PVZ06932.1"/>
    </source>
</evidence>
<evidence type="ECO:0000256" key="1">
    <source>
        <dbReference type="ARBA" id="ARBA00023122"/>
    </source>
</evidence>
<dbReference type="SUPFAM" id="SSF54631">
    <property type="entry name" value="CBS-domain pair"/>
    <property type="match status" value="1"/>
</dbReference>
<dbReference type="AlphaFoldDB" id="A0A2U1F444"/>
<comment type="caution">
    <text evidence="4">The sequence shown here is derived from an EMBL/GenBank/DDBJ whole genome shotgun (WGS) entry which is preliminary data.</text>
</comment>
<dbReference type="Pfam" id="PF00571">
    <property type="entry name" value="CBS"/>
    <property type="match status" value="2"/>
</dbReference>
<dbReference type="PANTHER" id="PTHR43080">
    <property type="entry name" value="CBS DOMAIN-CONTAINING PROTEIN CBSX3, MITOCHONDRIAL"/>
    <property type="match status" value="1"/>
</dbReference>
<organism evidence="4 5">
    <name type="scientific">Actinomycetospora cinnamomea</name>
    <dbReference type="NCBI Taxonomy" id="663609"/>
    <lineage>
        <taxon>Bacteria</taxon>
        <taxon>Bacillati</taxon>
        <taxon>Actinomycetota</taxon>
        <taxon>Actinomycetes</taxon>
        <taxon>Pseudonocardiales</taxon>
        <taxon>Pseudonocardiaceae</taxon>
        <taxon>Actinomycetospora</taxon>
    </lineage>
</organism>
<keyword evidence="5" id="KW-1185">Reference proteome</keyword>
<evidence type="ECO:0000259" key="3">
    <source>
        <dbReference type="PROSITE" id="PS51371"/>
    </source>
</evidence>
<dbReference type="InterPro" id="IPR000644">
    <property type="entry name" value="CBS_dom"/>
</dbReference>
<dbReference type="Gene3D" id="3.10.580.10">
    <property type="entry name" value="CBS-domain"/>
    <property type="match status" value="1"/>
</dbReference>
<keyword evidence="1 2" id="KW-0129">CBS domain</keyword>
<dbReference type="CDD" id="cd02205">
    <property type="entry name" value="CBS_pair_SF"/>
    <property type="match status" value="1"/>
</dbReference>
<dbReference type="EMBL" id="QEKW01000012">
    <property type="protein sequence ID" value="PVZ06932.1"/>
    <property type="molecule type" value="Genomic_DNA"/>
</dbReference>
<dbReference type="InterPro" id="IPR046342">
    <property type="entry name" value="CBS_dom_sf"/>
</dbReference>
<dbReference type="Proteomes" id="UP000245639">
    <property type="component" value="Unassembled WGS sequence"/>
</dbReference>
<accession>A0A2U1F444</accession>
<dbReference type="InterPro" id="IPR051257">
    <property type="entry name" value="Diverse_CBS-Domain"/>
</dbReference>
<feature type="domain" description="CBS" evidence="3">
    <location>
        <begin position="1"/>
        <end position="62"/>
    </location>
</feature>
<proteinExistence type="predicted"/>
<sequence>MMRVGDLTAPATTVGPDTPVREAVARMTAEGLTLLPVLSGGALVGVLHEADLLGGRVRHAPGGHGNPTRPQTVGEVMARPYGTVSPWTDLAEAVVLMADRGLHSLPVVREGVFAGVVTRREVASVLGRSDPHLRAAVALRLDGYAGRHKWEVHAHRGEVVLCDEEDDPLEQHIATVLAAGIPGTVHVATYRRDVCPEHTAAA</sequence>
<evidence type="ECO:0000256" key="2">
    <source>
        <dbReference type="PROSITE-ProRule" id="PRU00703"/>
    </source>
</evidence>
<evidence type="ECO:0000313" key="5">
    <source>
        <dbReference type="Proteomes" id="UP000245639"/>
    </source>
</evidence>
<name>A0A2U1F444_9PSEU</name>
<gene>
    <name evidence="4" type="ORF">C8D89_112125</name>
</gene>
<dbReference type="PROSITE" id="PS51371">
    <property type="entry name" value="CBS"/>
    <property type="match status" value="2"/>
</dbReference>
<feature type="domain" description="CBS" evidence="3">
    <location>
        <begin position="77"/>
        <end position="137"/>
    </location>
</feature>
<reference evidence="4 5" key="1">
    <citation type="submission" date="2018-04" db="EMBL/GenBank/DDBJ databases">
        <title>Genomic Encyclopedia of Type Strains, Phase IV (KMG-IV): sequencing the most valuable type-strain genomes for metagenomic binning, comparative biology and taxonomic classification.</title>
        <authorList>
            <person name="Goeker M."/>
        </authorList>
    </citation>
    <scope>NUCLEOTIDE SEQUENCE [LARGE SCALE GENOMIC DNA]</scope>
    <source>
        <strain evidence="4 5">DSM 45771</strain>
    </source>
</reference>
<dbReference type="RefSeq" id="WP_116709956.1">
    <property type="nucleotide sequence ID" value="NZ_QEKW01000012.1"/>
</dbReference>
<dbReference type="OrthoDB" id="9799454at2"/>
<protein>
    <submittedName>
        <fullName evidence="4">CBS domain protein</fullName>
    </submittedName>
</protein>
<dbReference type="PANTHER" id="PTHR43080:SF2">
    <property type="entry name" value="CBS DOMAIN-CONTAINING PROTEIN"/>
    <property type="match status" value="1"/>
</dbReference>